<dbReference type="Pfam" id="PF13744">
    <property type="entry name" value="HTH_37"/>
    <property type="match status" value="1"/>
</dbReference>
<evidence type="ECO:0000259" key="1">
    <source>
        <dbReference type="PROSITE" id="PS50943"/>
    </source>
</evidence>
<comment type="caution">
    <text evidence="2">The sequence shown here is derived from an EMBL/GenBank/DDBJ whole genome shotgun (WGS) entry which is preliminary data.</text>
</comment>
<sequence length="86" mass="9656">MASLKSKLIITITQLIRQEGWTQVVAAKRLGVSQPRVSNLLHGYVSKFSIDMLLEMLCKIGFVVDVTFRPHNTESPIEMTIKKAVV</sequence>
<feature type="domain" description="HTH cro/C1-type" evidence="1">
    <location>
        <begin position="12"/>
        <end position="56"/>
    </location>
</feature>
<dbReference type="AlphaFoldDB" id="A0A837F7C5"/>
<dbReference type="InterPro" id="IPR039554">
    <property type="entry name" value="HigA2-like_HTH"/>
</dbReference>
<evidence type="ECO:0000313" key="2">
    <source>
        <dbReference type="EMBL" id="KJM63792.1"/>
    </source>
</evidence>
<organism evidence="2 3">
    <name type="scientific">Enterobacter hormaechei subsp. xiangfangensis</name>
    <dbReference type="NCBI Taxonomy" id="1296536"/>
    <lineage>
        <taxon>Bacteria</taxon>
        <taxon>Pseudomonadati</taxon>
        <taxon>Pseudomonadota</taxon>
        <taxon>Gammaproteobacteria</taxon>
        <taxon>Enterobacterales</taxon>
        <taxon>Enterobacteriaceae</taxon>
        <taxon>Enterobacter</taxon>
        <taxon>Enterobacter cloacae complex</taxon>
    </lineage>
</organism>
<accession>A0A837F7C5</accession>
<dbReference type="GO" id="GO:0003677">
    <property type="term" value="F:DNA binding"/>
    <property type="evidence" value="ECO:0007669"/>
    <property type="project" value="InterPro"/>
</dbReference>
<dbReference type="SUPFAM" id="SSF47413">
    <property type="entry name" value="lambda repressor-like DNA-binding domains"/>
    <property type="match status" value="1"/>
</dbReference>
<dbReference type="InterPro" id="IPR001387">
    <property type="entry name" value="Cro/C1-type_HTH"/>
</dbReference>
<dbReference type="Proteomes" id="UP000033679">
    <property type="component" value="Unassembled WGS sequence"/>
</dbReference>
<dbReference type="CDD" id="cd00093">
    <property type="entry name" value="HTH_XRE"/>
    <property type="match status" value="1"/>
</dbReference>
<proteinExistence type="predicted"/>
<dbReference type="InterPro" id="IPR010982">
    <property type="entry name" value="Lambda_DNA-bd_dom_sf"/>
</dbReference>
<evidence type="ECO:0000313" key="3">
    <source>
        <dbReference type="Proteomes" id="UP000033679"/>
    </source>
</evidence>
<protein>
    <recommendedName>
        <fullName evidence="1">HTH cro/C1-type domain-containing protein</fullName>
    </recommendedName>
</protein>
<dbReference type="EMBL" id="JZYN01000032">
    <property type="protein sequence ID" value="KJM63792.1"/>
    <property type="molecule type" value="Genomic_DNA"/>
</dbReference>
<dbReference type="Gene3D" id="1.10.260.40">
    <property type="entry name" value="lambda repressor-like DNA-binding domains"/>
    <property type="match status" value="1"/>
</dbReference>
<gene>
    <name evidence="2" type="ORF">SS59_21170</name>
</gene>
<reference evidence="2 3" key="1">
    <citation type="submission" date="2015-03" db="EMBL/GenBank/DDBJ databases">
        <authorList>
            <person name="McCorrison J."/>
            <person name="Sanka R."/>
            <person name="Adams M."/>
            <person name="Brinkac L."/>
            <person name="Nierman W."/>
            <person name="Sutton G."/>
            <person name="Nelson K."/>
            <person name="Kiedrowski L."/>
            <person name="Guerrero D."/>
            <person name="Bonomo R."/>
        </authorList>
    </citation>
    <scope>NUCLEOTIDE SEQUENCE [LARGE SCALE GENOMIC DNA]</scope>
    <source>
        <strain evidence="2 3">39373</strain>
    </source>
</reference>
<dbReference type="PROSITE" id="PS50943">
    <property type="entry name" value="HTH_CROC1"/>
    <property type="match status" value="1"/>
</dbReference>
<name>A0A837F7C5_9ENTR</name>